<evidence type="ECO:0000313" key="3">
    <source>
        <dbReference type="Proteomes" id="UP000196560"/>
    </source>
</evidence>
<feature type="transmembrane region" description="Helical" evidence="1">
    <location>
        <begin position="377"/>
        <end position="401"/>
    </location>
</feature>
<comment type="caution">
    <text evidence="2">The sequence shown here is derived from an EMBL/GenBank/DDBJ whole genome shotgun (WGS) entry which is preliminary data.</text>
</comment>
<evidence type="ECO:0000313" key="2">
    <source>
        <dbReference type="EMBL" id="OUN41911.1"/>
    </source>
</evidence>
<feature type="transmembrane region" description="Helical" evidence="1">
    <location>
        <begin position="529"/>
        <end position="546"/>
    </location>
</feature>
<dbReference type="eggNOG" id="COG2898">
    <property type="taxonomic scope" value="Bacteria"/>
</dbReference>
<dbReference type="STRING" id="1118060.GCA_000311845_00272"/>
<evidence type="ECO:0000256" key="1">
    <source>
        <dbReference type="SAM" id="Phobius"/>
    </source>
</evidence>
<feature type="transmembrane region" description="Helical" evidence="1">
    <location>
        <begin position="494"/>
        <end position="517"/>
    </location>
</feature>
<keyword evidence="3" id="KW-1185">Reference proteome</keyword>
<dbReference type="RefSeq" id="WP_087186842.1">
    <property type="nucleotide sequence ID" value="NZ_NFHO01000010.1"/>
</dbReference>
<protein>
    <submittedName>
        <fullName evidence="2">Uncharacterized protein</fullName>
    </submittedName>
</protein>
<dbReference type="EMBL" id="NFHO01000010">
    <property type="protein sequence ID" value="OUN41911.1"/>
    <property type="molecule type" value="Genomic_DNA"/>
</dbReference>
<keyword evidence="1" id="KW-1133">Transmembrane helix</keyword>
<feature type="transmembrane region" description="Helical" evidence="1">
    <location>
        <begin position="117"/>
        <end position="142"/>
    </location>
</feature>
<feature type="transmembrane region" description="Helical" evidence="1">
    <location>
        <begin position="148"/>
        <end position="175"/>
    </location>
</feature>
<feature type="transmembrane region" description="Helical" evidence="1">
    <location>
        <begin position="68"/>
        <end position="87"/>
    </location>
</feature>
<feature type="transmembrane region" description="Helical" evidence="1">
    <location>
        <begin position="35"/>
        <end position="62"/>
    </location>
</feature>
<keyword evidence="1" id="KW-0812">Transmembrane</keyword>
<dbReference type="Proteomes" id="UP000196560">
    <property type="component" value="Unassembled WGS sequence"/>
</dbReference>
<feature type="transmembrane region" description="Helical" evidence="1">
    <location>
        <begin position="328"/>
        <end position="348"/>
    </location>
</feature>
<organism evidence="2 3">
    <name type="scientific">Enorma massiliensis</name>
    <dbReference type="NCBI Taxonomy" id="1472761"/>
    <lineage>
        <taxon>Bacteria</taxon>
        <taxon>Bacillati</taxon>
        <taxon>Actinomycetota</taxon>
        <taxon>Coriobacteriia</taxon>
        <taxon>Coriobacteriales</taxon>
        <taxon>Coriobacteriaceae</taxon>
        <taxon>Enorma</taxon>
    </lineage>
</organism>
<feature type="transmembrane region" description="Helical" evidence="1">
    <location>
        <begin position="187"/>
        <end position="209"/>
    </location>
</feature>
<accession>A0A1Y3TZN1</accession>
<gene>
    <name evidence="2" type="ORF">B5G21_08665</name>
</gene>
<feature type="transmembrane region" description="Helical" evidence="1">
    <location>
        <begin position="456"/>
        <end position="474"/>
    </location>
</feature>
<feature type="transmembrane region" description="Helical" evidence="1">
    <location>
        <begin position="254"/>
        <end position="275"/>
    </location>
</feature>
<keyword evidence="1" id="KW-0472">Membrane</keyword>
<dbReference type="AlphaFoldDB" id="A0A1Y3TZN1"/>
<name>A0A1Y3TZN1_9ACTN</name>
<reference evidence="3" key="1">
    <citation type="submission" date="2017-04" db="EMBL/GenBank/DDBJ databases">
        <title>Function of individual gut microbiota members based on whole genome sequencing of pure cultures obtained from chicken caecum.</title>
        <authorList>
            <person name="Medvecky M."/>
            <person name="Cejkova D."/>
            <person name="Polansky O."/>
            <person name="Karasova D."/>
            <person name="Kubasova T."/>
            <person name="Cizek A."/>
            <person name="Rychlik I."/>
        </authorList>
    </citation>
    <scope>NUCLEOTIDE SEQUENCE [LARGE SCALE GENOMIC DNA]</scope>
    <source>
        <strain evidence="3">An70</strain>
    </source>
</reference>
<proteinExistence type="predicted"/>
<feature type="transmembrane region" description="Helical" evidence="1">
    <location>
        <begin position="421"/>
        <end position="444"/>
    </location>
</feature>
<sequence length="558" mass="58179">MNGFALLCRVQVLALVNSLAPARQDSKRHSRTARLALAGVVAIALGALMAAYVALMGMGLVAMGLTEVIPAFALVVGSLAGIVFAFMKARGTLFGLADWDHVMSLPISRRAVVASRLGTIFLAAIVLSAVFMAPLFVVYFLHAPANPVSVIFAVLSIPLAPLAPVSASVFAAFGVTVLTVRFRHANIAYIVLALAFFTLIFVGTYALSFSAGTASDPAAKLAAFGSVASAMGAGLTALYPPAAWACEGIISGSALPFVVFAAFSLGVALACLEIMQRLYLPINGLLASKGGARDRYTAERLRERRSGASPFRAMMNKEFRTLIGIPSYAFNCLFGYILMVVVAVALSAMGMRELLTSGVVDGVEITDEAVRAYASRLVVLIPWVYVFCTCMCPSAACSISLEGRSAWLMSTVPVPPRTVLGAKLAANALPAAITLAISAIVLVVSGEAGALQGLEIVVLGFGVFYLLITIALSVDAASPNFAWNTPNEVVKRSMPIMVTVFGGMAAAFGGGFACWMLMDTLGAAAAGDALNLGLGVACAAAGHLVFRRLCHRTVLFTL</sequence>